<dbReference type="RefSeq" id="WP_171650749.1">
    <property type="nucleotide sequence ID" value="NZ_WHOD01000016.1"/>
</dbReference>
<gene>
    <name evidence="1" type="ORF">GC093_04830</name>
</gene>
<comment type="caution">
    <text evidence="1">The sequence shown here is derived from an EMBL/GenBank/DDBJ whole genome shotgun (WGS) entry which is preliminary data.</text>
</comment>
<accession>A0A972JYH6</accession>
<evidence type="ECO:0000313" key="1">
    <source>
        <dbReference type="EMBL" id="NOU92556.1"/>
    </source>
</evidence>
<dbReference type="Proteomes" id="UP000641588">
    <property type="component" value="Unassembled WGS sequence"/>
</dbReference>
<sequence length="108" mass="12469">MERSDEGEMNRGFVQFVLSGSRVGAVTLLGENTVRPFMELDVGYLPTHIEHQIEVLRFGEERQEDAYQASSWLHFIVPPQENAHQEWALYRPLCCFPVPLILPKSRNL</sequence>
<organism evidence="1 2">
    <name type="scientific">Paenibacillus foliorum</name>
    <dbReference type="NCBI Taxonomy" id="2654974"/>
    <lineage>
        <taxon>Bacteria</taxon>
        <taxon>Bacillati</taxon>
        <taxon>Bacillota</taxon>
        <taxon>Bacilli</taxon>
        <taxon>Bacillales</taxon>
        <taxon>Paenibacillaceae</taxon>
        <taxon>Paenibacillus</taxon>
    </lineage>
</organism>
<proteinExistence type="predicted"/>
<dbReference type="AlphaFoldDB" id="A0A972JYH6"/>
<name>A0A972JYH6_9BACL</name>
<protein>
    <submittedName>
        <fullName evidence="1">Uncharacterized protein</fullName>
    </submittedName>
</protein>
<evidence type="ECO:0000313" key="2">
    <source>
        <dbReference type="Proteomes" id="UP000641588"/>
    </source>
</evidence>
<keyword evidence="2" id="KW-1185">Reference proteome</keyword>
<dbReference type="EMBL" id="WHOD01000016">
    <property type="protein sequence ID" value="NOU92556.1"/>
    <property type="molecule type" value="Genomic_DNA"/>
</dbReference>
<reference evidence="1" key="1">
    <citation type="submission" date="2019-10" db="EMBL/GenBank/DDBJ databases">
        <title>Description of Paenibacillus glebae sp. nov.</title>
        <authorList>
            <person name="Carlier A."/>
            <person name="Qi S."/>
        </authorList>
    </citation>
    <scope>NUCLEOTIDE SEQUENCE</scope>
    <source>
        <strain evidence="1">LMG 31456</strain>
    </source>
</reference>